<reference evidence="2 3" key="1">
    <citation type="journal article" date="2020" name="ISME J.">
        <title>Comparative genomics reveals insights into cyanobacterial evolution and habitat adaptation.</title>
        <authorList>
            <person name="Chen M.Y."/>
            <person name="Teng W.K."/>
            <person name="Zhao L."/>
            <person name="Hu C.X."/>
            <person name="Zhou Y.K."/>
            <person name="Han B.P."/>
            <person name="Song L.R."/>
            <person name="Shu W.S."/>
        </authorList>
    </citation>
    <scope>NUCLEOTIDE SEQUENCE [LARGE SCALE GENOMIC DNA]</scope>
    <source>
        <strain evidence="2 3">FACHB-391</strain>
    </source>
</reference>
<dbReference type="Pfam" id="PF02469">
    <property type="entry name" value="Fasciclin"/>
    <property type="match status" value="1"/>
</dbReference>
<gene>
    <name evidence="2" type="ORF">H6G95_22100</name>
</gene>
<keyword evidence="3" id="KW-1185">Reference proteome</keyword>
<organism evidence="2 3">
    <name type="scientific">Nostoc linckia FACHB-391</name>
    <dbReference type="NCBI Taxonomy" id="2692906"/>
    <lineage>
        <taxon>Bacteria</taxon>
        <taxon>Bacillati</taxon>
        <taxon>Cyanobacteriota</taxon>
        <taxon>Cyanophyceae</taxon>
        <taxon>Nostocales</taxon>
        <taxon>Nostocaceae</taxon>
        <taxon>Nostoc</taxon>
    </lineage>
</organism>
<dbReference type="InterPro" id="IPR036378">
    <property type="entry name" value="FAS1_dom_sf"/>
</dbReference>
<name>A0ABR8F325_NOSLI</name>
<dbReference type="Proteomes" id="UP000604661">
    <property type="component" value="Unassembled WGS sequence"/>
</dbReference>
<comment type="caution">
    <text evidence="2">The sequence shown here is derived from an EMBL/GenBank/DDBJ whole genome shotgun (WGS) entry which is preliminary data.</text>
</comment>
<dbReference type="SUPFAM" id="SSF82153">
    <property type="entry name" value="FAS1 domain"/>
    <property type="match status" value="1"/>
</dbReference>
<dbReference type="PROSITE" id="PS50213">
    <property type="entry name" value="FAS1"/>
    <property type="match status" value="1"/>
</dbReference>
<dbReference type="EMBL" id="JACJTE010000027">
    <property type="protein sequence ID" value="MBD2563260.1"/>
    <property type="molecule type" value="Genomic_DNA"/>
</dbReference>
<evidence type="ECO:0000313" key="2">
    <source>
        <dbReference type="EMBL" id="MBD2563260.1"/>
    </source>
</evidence>
<dbReference type="RefSeq" id="WP_190895905.1">
    <property type="nucleotide sequence ID" value="NZ_JACJTE010000027.1"/>
</dbReference>
<feature type="domain" description="FAS1" evidence="1">
    <location>
        <begin position="1"/>
        <end position="127"/>
    </location>
</feature>
<proteinExistence type="predicted"/>
<evidence type="ECO:0000313" key="3">
    <source>
        <dbReference type="Proteomes" id="UP000604661"/>
    </source>
</evidence>
<dbReference type="Gene3D" id="2.30.180.10">
    <property type="entry name" value="FAS1 domain"/>
    <property type="match status" value="1"/>
</dbReference>
<accession>A0ABR8F325</accession>
<sequence length="127" mass="13685">MAHTTDTAVTSGSFSTLVDAIKATNLIDTLKGVDSFISSASTDQAFAKLPTGTVETLLNNINKLQQLLTYHILSGKVMPIKPIEGSSFKINPFNSFNPNYESQPHNPMLLMITVSSTSLLIPQSTNV</sequence>
<evidence type="ECO:0000259" key="1">
    <source>
        <dbReference type="PROSITE" id="PS50213"/>
    </source>
</evidence>
<dbReference type="InterPro" id="IPR000782">
    <property type="entry name" value="FAS1_domain"/>
</dbReference>
<protein>
    <submittedName>
        <fullName evidence="2">Fasciclin domain-containing protein</fullName>
    </submittedName>
</protein>